<evidence type="ECO:0000313" key="6">
    <source>
        <dbReference type="Proteomes" id="UP000176614"/>
    </source>
</evidence>
<comment type="similarity">
    <text evidence="1">Belongs to the type-I restriction system S methylase family.</text>
</comment>
<comment type="caution">
    <text evidence="5">The sequence shown here is derived from an EMBL/GenBank/DDBJ whole genome shotgun (WGS) entry which is preliminary data.</text>
</comment>
<dbReference type="InterPro" id="IPR052021">
    <property type="entry name" value="Type-I_RS_S_subunit"/>
</dbReference>
<keyword evidence="2" id="KW-0680">Restriction system</keyword>
<evidence type="ECO:0000256" key="2">
    <source>
        <dbReference type="ARBA" id="ARBA00022747"/>
    </source>
</evidence>
<dbReference type="Pfam" id="PF01420">
    <property type="entry name" value="Methylase_S"/>
    <property type="match status" value="1"/>
</dbReference>
<dbReference type="CDD" id="cd16961">
    <property type="entry name" value="RMtype1_S_TRD-CR_like"/>
    <property type="match status" value="1"/>
</dbReference>
<evidence type="ECO:0000259" key="4">
    <source>
        <dbReference type="Pfam" id="PF01420"/>
    </source>
</evidence>
<reference evidence="5 6" key="1">
    <citation type="journal article" date="2016" name="Nat. Commun.">
        <title>Thousands of microbial genomes shed light on interconnected biogeochemical processes in an aquifer system.</title>
        <authorList>
            <person name="Anantharaman K."/>
            <person name="Brown C.T."/>
            <person name="Hug L.A."/>
            <person name="Sharon I."/>
            <person name="Castelle C.J."/>
            <person name="Probst A.J."/>
            <person name="Thomas B.C."/>
            <person name="Singh A."/>
            <person name="Wilkins M.J."/>
            <person name="Karaoz U."/>
            <person name="Brodie E.L."/>
            <person name="Williams K.H."/>
            <person name="Hubbard S.S."/>
            <person name="Banfield J.F."/>
        </authorList>
    </citation>
    <scope>NUCLEOTIDE SEQUENCE [LARGE SCALE GENOMIC DNA]</scope>
</reference>
<sequence>METSWATEDELRPRIDAEYYGRAFVEAESRLTAHNKTLPFRKLWHKANRIYIGIAGFDSVEDPSQYTPYLRPVDISDNGWINYEQLAWCKKEWLVNHEKNGCAIPGDLIIEVKGYTRKVALVSTEILKRCIVSGSSYRIQLKPEYDSHFVFCYLLSPTGQTLKRRLVSNTGISYIDPDSFKSYEIPIPSDRIQRAIGHKVRAAEQQQATGTAKVRDAICRIKQFFGSADYSGLKPNTDGKCDYFSGFVSSADLGLFLGAQFFAPKREQAVALVTATGVGQRLGSHGRRVRAKGRRTAARLHVDPANVLGGDGYWSSGGSDDGGDVVLARPGHALFLRMRPYLNKTTINDTEQVVSGSPEFLVYEFDGTDAYYATLCLRQPWALAQVAEIATGDRPRVDGEFIDEIVVPWPDEVVRQDIGQLYQSSFALRRRADRLVEQAITDVENLIDGTLDEAACLAEGRRLAEEFGLEVP</sequence>
<dbReference type="PANTHER" id="PTHR30408">
    <property type="entry name" value="TYPE-1 RESTRICTION ENZYME ECOKI SPECIFICITY PROTEIN"/>
    <property type="match status" value="1"/>
</dbReference>
<evidence type="ECO:0000256" key="1">
    <source>
        <dbReference type="ARBA" id="ARBA00010923"/>
    </source>
</evidence>
<dbReference type="InterPro" id="IPR000055">
    <property type="entry name" value="Restrct_endonuc_typeI_TRD"/>
</dbReference>
<dbReference type="GO" id="GO:0003677">
    <property type="term" value="F:DNA binding"/>
    <property type="evidence" value="ECO:0007669"/>
    <property type="project" value="UniProtKB-KW"/>
</dbReference>
<dbReference type="Proteomes" id="UP000176614">
    <property type="component" value="Unassembled WGS sequence"/>
</dbReference>
<evidence type="ECO:0000256" key="3">
    <source>
        <dbReference type="ARBA" id="ARBA00023125"/>
    </source>
</evidence>
<proteinExistence type="inferred from homology"/>
<name>A0A1F4W3P0_UNCKA</name>
<dbReference type="SUPFAM" id="SSF116734">
    <property type="entry name" value="DNA methylase specificity domain"/>
    <property type="match status" value="2"/>
</dbReference>
<dbReference type="AlphaFoldDB" id="A0A1F4W3P0"/>
<dbReference type="InterPro" id="IPR044946">
    <property type="entry name" value="Restrct_endonuc_typeI_TRD_sf"/>
</dbReference>
<protein>
    <recommendedName>
        <fullName evidence="4">Type I restriction modification DNA specificity domain-containing protein</fullName>
    </recommendedName>
</protein>
<dbReference type="PANTHER" id="PTHR30408:SF12">
    <property type="entry name" value="TYPE I RESTRICTION ENZYME MJAVIII SPECIFICITY SUBUNIT"/>
    <property type="match status" value="1"/>
</dbReference>
<dbReference type="GO" id="GO:0009307">
    <property type="term" value="P:DNA restriction-modification system"/>
    <property type="evidence" value="ECO:0007669"/>
    <property type="project" value="UniProtKB-KW"/>
</dbReference>
<feature type="domain" description="Type I restriction modification DNA specificity" evidence="4">
    <location>
        <begin position="105"/>
        <end position="200"/>
    </location>
</feature>
<evidence type="ECO:0000313" key="5">
    <source>
        <dbReference type="EMBL" id="OGC63898.1"/>
    </source>
</evidence>
<dbReference type="EMBL" id="MEVT01000002">
    <property type="protein sequence ID" value="OGC63898.1"/>
    <property type="molecule type" value="Genomic_DNA"/>
</dbReference>
<dbReference type="Gene3D" id="3.90.220.20">
    <property type="entry name" value="DNA methylase specificity domains"/>
    <property type="match status" value="3"/>
</dbReference>
<accession>A0A1F4W3P0</accession>
<keyword evidence="3" id="KW-0238">DNA-binding</keyword>
<gene>
    <name evidence="5" type="ORF">A2264_00010</name>
</gene>
<organism evidence="5 6">
    <name type="scientific">candidate division WWE3 bacterium RIFOXYA2_FULL_46_9</name>
    <dbReference type="NCBI Taxonomy" id="1802636"/>
    <lineage>
        <taxon>Bacteria</taxon>
        <taxon>Katanobacteria</taxon>
    </lineage>
</organism>